<dbReference type="GO" id="GO:0022857">
    <property type="term" value="F:transmembrane transporter activity"/>
    <property type="evidence" value="ECO:0007669"/>
    <property type="project" value="InterPro"/>
</dbReference>
<gene>
    <name evidence="11" type="ORF">N866_06020</name>
</gene>
<feature type="transmembrane region" description="Helical" evidence="9">
    <location>
        <begin position="440"/>
        <end position="463"/>
    </location>
</feature>
<dbReference type="Pfam" id="PF07690">
    <property type="entry name" value="MFS_1"/>
    <property type="match status" value="1"/>
</dbReference>
<feature type="transmembrane region" description="Helical" evidence="9">
    <location>
        <begin position="91"/>
        <end position="111"/>
    </location>
</feature>
<keyword evidence="12" id="KW-1185">Reference proteome</keyword>
<dbReference type="NCBIfam" id="TIGR00711">
    <property type="entry name" value="efflux_EmrB"/>
    <property type="match status" value="1"/>
</dbReference>
<dbReference type="InterPro" id="IPR011701">
    <property type="entry name" value="MFS"/>
</dbReference>
<dbReference type="InterPro" id="IPR036259">
    <property type="entry name" value="MFS_trans_sf"/>
</dbReference>
<proteinExistence type="inferred from homology"/>
<evidence type="ECO:0000256" key="7">
    <source>
        <dbReference type="ARBA" id="ARBA00023136"/>
    </source>
</evidence>
<evidence type="ECO:0000313" key="11">
    <source>
        <dbReference type="EMBL" id="EYR65204.1"/>
    </source>
</evidence>
<evidence type="ECO:0000256" key="9">
    <source>
        <dbReference type="SAM" id="Phobius"/>
    </source>
</evidence>
<evidence type="ECO:0000256" key="1">
    <source>
        <dbReference type="ARBA" id="ARBA00004651"/>
    </source>
</evidence>
<evidence type="ECO:0000259" key="10">
    <source>
        <dbReference type="PROSITE" id="PS50850"/>
    </source>
</evidence>
<dbReference type="SUPFAM" id="SSF103473">
    <property type="entry name" value="MFS general substrate transporter"/>
    <property type="match status" value="1"/>
</dbReference>
<feature type="transmembrane region" description="Helical" evidence="9">
    <location>
        <begin position="377"/>
        <end position="396"/>
    </location>
</feature>
<dbReference type="Gene3D" id="1.20.1720.10">
    <property type="entry name" value="Multidrug resistance protein D"/>
    <property type="match status" value="1"/>
</dbReference>
<dbReference type="PANTHER" id="PTHR42718:SF9">
    <property type="entry name" value="MAJOR FACILITATOR SUPERFAMILY MULTIDRUG TRANSPORTER MFSC"/>
    <property type="match status" value="1"/>
</dbReference>
<feature type="transmembrane region" description="Helical" evidence="9">
    <location>
        <begin position="209"/>
        <end position="228"/>
    </location>
</feature>
<feature type="transmembrane region" description="Helical" evidence="9">
    <location>
        <begin position="151"/>
        <end position="169"/>
    </location>
</feature>
<protein>
    <submittedName>
        <fullName evidence="11">Permease</fullName>
    </submittedName>
</protein>
<dbReference type="InterPro" id="IPR020846">
    <property type="entry name" value="MFS_dom"/>
</dbReference>
<name>A0A021VVI5_9CELL</name>
<dbReference type="Proteomes" id="UP000019753">
    <property type="component" value="Unassembled WGS sequence"/>
</dbReference>
<evidence type="ECO:0000256" key="3">
    <source>
        <dbReference type="ARBA" id="ARBA00022448"/>
    </source>
</evidence>
<evidence type="ECO:0000256" key="8">
    <source>
        <dbReference type="SAM" id="MobiDB-lite"/>
    </source>
</evidence>
<dbReference type="EMBL" id="AXCW01000002">
    <property type="protein sequence ID" value="EYR65204.1"/>
    <property type="molecule type" value="Genomic_DNA"/>
</dbReference>
<comment type="caution">
    <text evidence="11">The sequence shown here is derived from an EMBL/GenBank/DDBJ whole genome shotgun (WGS) entry which is preliminary data.</text>
</comment>
<feature type="transmembrane region" description="Helical" evidence="9">
    <location>
        <begin position="240"/>
        <end position="258"/>
    </location>
</feature>
<feature type="transmembrane region" description="Helical" evidence="9">
    <location>
        <begin position="118"/>
        <end position="145"/>
    </location>
</feature>
<evidence type="ECO:0000313" key="12">
    <source>
        <dbReference type="Proteomes" id="UP000019753"/>
    </source>
</evidence>
<dbReference type="PRINTS" id="PR01036">
    <property type="entry name" value="TCRTETB"/>
</dbReference>
<dbReference type="GO" id="GO:0005886">
    <property type="term" value="C:plasma membrane"/>
    <property type="evidence" value="ECO:0007669"/>
    <property type="project" value="UniProtKB-SubCell"/>
</dbReference>
<dbReference type="CDD" id="cd17503">
    <property type="entry name" value="MFS_LmrB_MDR_like"/>
    <property type="match status" value="1"/>
</dbReference>
<dbReference type="PROSITE" id="PS50850">
    <property type="entry name" value="MFS"/>
    <property type="match status" value="1"/>
</dbReference>
<comment type="similarity">
    <text evidence="2">Belongs to the major facilitator superfamily. EmrB family.</text>
</comment>
<feature type="transmembrane region" description="Helical" evidence="9">
    <location>
        <begin position="52"/>
        <end position="71"/>
    </location>
</feature>
<feature type="transmembrane region" description="Helical" evidence="9">
    <location>
        <begin position="402"/>
        <end position="428"/>
    </location>
</feature>
<dbReference type="Gene3D" id="1.20.1250.20">
    <property type="entry name" value="MFS general substrate transporter like domains"/>
    <property type="match status" value="1"/>
</dbReference>
<dbReference type="InterPro" id="IPR004638">
    <property type="entry name" value="EmrB-like"/>
</dbReference>
<reference evidence="11 12" key="1">
    <citation type="submission" date="2014-01" db="EMBL/GenBank/DDBJ databases">
        <title>Actinotalea ferrariae CF5-4.</title>
        <authorList>
            <person name="Chen F."/>
            <person name="Li Y."/>
            <person name="Wang G."/>
        </authorList>
    </citation>
    <scope>NUCLEOTIDE SEQUENCE [LARGE SCALE GENOMIC DNA]</scope>
    <source>
        <strain evidence="11 12">CF5-4</strain>
    </source>
</reference>
<evidence type="ECO:0000256" key="4">
    <source>
        <dbReference type="ARBA" id="ARBA00022475"/>
    </source>
</evidence>
<feature type="transmembrane region" description="Helical" evidence="9">
    <location>
        <begin position="270"/>
        <end position="288"/>
    </location>
</feature>
<keyword evidence="5 9" id="KW-0812">Transmembrane</keyword>
<evidence type="ECO:0000256" key="5">
    <source>
        <dbReference type="ARBA" id="ARBA00022692"/>
    </source>
</evidence>
<sequence>MTEIAQNPAPVDGALPVEAAHADRAGAERPDGRDRPEAAGARTAEMTPRERLAVVLLLFSAFVVILNETTMSVALPPLMADLGITAGTAQWVTTAFLLTMAVVIPMTGFVLQRISTRAVFLTAMGLFSAGTLLSALAPVFAVLIAGRVVQATGTALMMPLLMTTVMSVTPPARRGRTMGNISVVISVAPALGPTLSGAVLAVLPWRGLFWIMLPIALGALALGALRLPNLTEPRAARVDLLSVLVSVFAFGGLVYGLSQLGESAGEGSAALAWGSIVVGLGSLSFFIARQLRLQATDSALLDLRTFTAPTFRVAVALMGVSMMALFGTIILLPLYAQDVLGLEPLQAGLLVLPGGLLMGVAAPFVGRAFDRVGPRPLLVPGTALVASATWGLATLSADSAPWVLLVCHVVMSGGLALIFTPLFTSALGSLSPRLYPHGSAVIGTVQQVAGAAGIALFVTVMTLQSVRLADAGAEVVAATAGGIHAAFLVGAVIATLAIPAALAFRAPRSTAAPVTPGH</sequence>
<comment type="subcellular location">
    <subcellularLocation>
        <location evidence="1">Cell membrane</location>
        <topology evidence="1">Multi-pass membrane protein</topology>
    </subcellularLocation>
</comment>
<keyword evidence="6 9" id="KW-1133">Transmembrane helix</keyword>
<feature type="transmembrane region" description="Helical" evidence="9">
    <location>
        <begin position="309"/>
        <end position="335"/>
    </location>
</feature>
<feature type="transmembrane region" description="Helical" evidence="9">
    <location>
        <begin position="483"/>
        <end position="504"/>
    </location>
</feature>
<accession>A0A021VVI5</accession>
<keyword evidence="4" id="KW-1003">Cell membrane</keyword>
<keyword evidence="3" id="KW-0813">Transport</keyword>
<organism evidence="11 12">
    <name type="scientific">Actinotalea ferrariae CF5-4</name>
    <dbReference type="NCBI Taxonomy" id="948458"/>
    <lineage>
        <taxon>Bacteria</taxon>
        <taxon>Bacillati</taxon>
        <taxon>Actinomycetota</taxon>
        <taxon>Actinomycetes</taxon>
        <taxon>Micrococcales</taxon>
        <taxon>Cellulomonadaceae</taxon>
        <taxon>Actinotalea</taxon>
    </lineage>
</organism>
<feature type="transmembrane region" description="Helical" evidence="9">
    <location>
        <begin position="181"/>
        <end position="203"/>
    </location>
</feature>
<feature type="domain" description="Major facilitator superfamily (MFS) profile" evidence="10">
    <location>
        <begin position="53"/>
        <end position="509"/>
    </location>
</feature>
<dbReference type="PANTHER" id="PTHR42718">
    <property type="entry name" value="MAJOR FACILITATOR SUPERFAMILY MULTIDRUG TRANSPORTER MFSC"/>
    <property type="match status" value="1"/>
</dbReference>
<dbReference type="AlphaFoldDB" id="A0A021VVI5"/>
<keyword evidence="7 9" id="KW-0472">Membrane</keyword>
<evidence type="ECO:0000256" key="2">
    <source>
        <dbReference type="ARBA" id="ARBA00008537"/>
    </source>
</evidence>
<feature type="compositionally biased region" description="Basic and acidic residues" evidence="8">
    <location>
        <begin position="20"/>
        <end position="37"/>
    </location>
</feature>
<feature type="transmembrane region" description="Helical" evidence="9">
    <location>
        <begin position="347"/>
        <end position="365"/>
    </location>
</feature>
<evidence type="ECO:0000256" key="6">
    <source>
        <dbReference type="ARBA" id="ARBA00022989"/>
    </source>
</evidence>
<feature type="region of interest" description="Disordered" evidence="8">
    <location>
        <begin position="1"/>
        <end position="44"/>
    </location>
</feature>